<name>A0A6J8EU61_MYTCO</name>
<protein>
    <submittedName>
        <fullName evidence="1">Uncharacterized protein</fullName>
    </submittedName>
</protein>
<dbReference type="InterPro" id="IPR002110">
    <property type="entry name" value="Ankyrin_rpt"/>
</dbReference>
<dbReference type="SUPFAM" id="SSF48403">
    <property type="entry name" value="Ankyrin repeat"/>
    <property type="match status" value="1"/>
</dbReference>
<dbReference type="AlphaFoldDB" id="A0A6J8EU61"/>
<accession>A0A6J8EU61</accession>
<sequence length="313" mass="35730">MHSSPSILDCQLLMNGACKSGDIENICCLLELCDPDIFEVRSAIHHAFDTLLTEERIITCTCITFVLLRQCHCVASDIQAAIETASRNEMLSLMILHSLNDIQETTLEICRRGDIESMMIVLFDRFYKNFINESCMNNAFASGSLKLIPVLIKDFPEINFDKKVALNNASTNGNISVVQWLFHKYAISPNRRLPFLEPILDLKLARTIFDLNSAMRNACRNGNTDVVQWLLQIFPYEIFDMRLGLIETSVSGNADLVKWMLAVYENDIFDIETSVMSACAHGKIRIVQFFLQIWLGCFLYGNCCRGSMWKWKH</sequence>
<dbReference type="PANTHER" id="PTHR46586">
    <property type="entry name" value="ANKYRIN REPEAT-CONTAINING PROTEIN"/>
    <property type="match status" value="1"/>
</dbReference>
<keyword evidence="2" id="KW-1185">Reference proteome</keyword>
<evidence type="ECO:0000313" key="2">
    <source>
        <dbReference type="Proteomes" id="UP000507470"/>
    </source>
</evidence>
<gene>
    <name evidence="1" type="ORF">MCOR_56103</name>
</gene>
<dbReference type="OrthoDB" id="6580118at2759"/>
<organism evidence="1 2">
    <name type="scientific">Mytilus coruscus</name>
    <name type="common">Sea mussel</name>
    <dbReference type="NCBI Taxonomy" id="42192"/>
    <lineage>
        <taxon>Eukaryota</taxon>
        <taxon>Metazoa</taxon>
        <taxon>Spiralia</taxon>
        <taxon>Lophotrochozoa</taxon>
        <taxon>Mollusca</taxon>
        <taxon>Bivalvia</taxon>
        <taxon>Autobranchia</taxon>
        <taxon>Pteriomorphia</taxon>
        <taxon>Mytilida</taxon>
        <taxon>Mytiloidea</taxon>
        <taxon>Mytilidae</taxon>
        <taxon>Mytilinae</taxon>
        <taxon>Mytilus</taxon>
    </lineage>
</organism>
<dbReference type="Pfam" id="PF13606">
    <property type="entry name" value="Ank_3"/>
    <property type="match status" value="1"/>
</dbReference>
<dbReference type="EMBL" id="CACVKT020009964">
    <property type="protein sequence ID" value="CAC5424179.1"/>
    <property type="molecule type" value="Genomic_DNA"/>
</dbReference>
<dbReference type="PANTHER" id="PTHR46586:SF3">
    <property type="entry name" value="ANKYRIN REPEAT-CONTAINING PROTEIN"/>
    <property type="match status" value="1"/>
</dbReference>
<evidence type="ECO:0000313" key="1">
    <source>
        <dbReference type="EMBL" id="CAC5424179.1"/>
    </source>
</evidence>
<proteinExistence type="predicted"/>
<dbReference type="Proteomes" id="UP000507470">
    <property type="component" value="Unassembled WGS sequence"/>
</dbReference>
<dbReference type="InterPro" id="IPR052050">
    <property type="entry name" value="SecEffector_AnkRepeat"/>
</dbReference>
<dbReference type="InterPro" id="IPR036770">
    <property type="entry name" value="Ankyrin_rpt-contain_sf"/>
</dbReference>
<dbReference type="Gene3D" id="1.25.40.20">
    <property type="entry name" value="Ankyrin repeat-containing domain"/>
    <property type="match status" value="1"/>
</dbReference>
<reference evidence="1 2" key="1">
    <citation type="submission" date="2020-06" db="EMBL/GenBank/DDBJ databases">
        <authorList>
            <person name="Li R."/>
            <person name="Bekaert M."/>
        </authorList>
    </citation>
    <scope>NUCLEOTIDE SEQUENCE [LARGE SCALE GENOMIC DNA]</scope>
    <source>
        <strain evidence="2">wild</strain>
    </source>
</reference>